<reference evidence="2 3" key="1">
    <citation type="submission" date="2016-10" db="EMBL/GenBank/DDBJ databases">
        <authorList>
            <person name="Varghese N."/>
        </authorList>
    </citation>
    <scope>NUCLEOTIDE SEQUENCE [LARGE SCALE GENOMIC DNA]</scope>
</reference>
<accession>A0A1Y6LVX9</accession>
<evidence type="ECO:0000313" key="2">
    <source>
        <dbReference type="EMBL" id="SMY28553.1"/>
    </source>
</evidence>
<feature type="domain" description="BTB" evidence="1">
    <location>
        <begin position="17"/>
        <end position="93"/>
    </location>
</feature>
<evidence type="ECO:0000259" key="1">
    <source>
        <dbReference type="PROSITE" id="PS50097"/>
    </source>
</evidence>
<organism evidence="2 3">
    <name type="scientific">Zymoseptoria tritici ST99CH_1A5</name>
    <dbReference type="NCBI Taxonomy" id="1276529"/>
    <lineage>
        <taxon>Eukaryota</taxon>
        <taxon>Fungi</taxon>
        <taxon>Dikarya</taxon>
        <taxon>Ascomycota</taxon>
        <taxon>Pezizomycotina</taxon>
        <taxon>Dothideomycetes</taxon>
        <taxon>Dothideomycetidae</taxon>
        <taxon>Mycosphaerellales</taxon>
        <taxon>Mycosphaerellaceae</taxon>
        <taxon>Zymoseptoria</taxon>
    </lineage>
</organism>
<dbReference type="EMBL" id="LT882685">
    <property type="protein sequence ID" value="SMY28553.1"/>
    <property type="molecule type" value="Genomic_DNA"/>
</dbReference>
<dbReference type="SUPFAM" id="SSF54695">
    <property type="entry name" value="POZ domain"/>
    <property type="match status" value="1"/>
</dbReference>
<dbReference type="Gene3D" id="3.30.710.10">
    <property type="entry name" value="Potassium Channel Kv1.1, Chain A"/>
    <property type="match status" value="1"/>
</dbReference>
<dbReference type="Proteomes" id="UP000215453">
    <property type="component" value="Chromosome 10"/>
</dbReference>
<dbReference type="InterPro" id="IPR000210">
    <property type="entry name" value="BTB/POZ_dom"/>
</dbReference>
<dbReference type="CDD" id="cd18186">
    <property type="entry name" value="BTB_POZ_ZBTB_KLHL-like"/>
    <property type="match status" value="1"/>
</dbReference>
<dbReference type="PROSITE" id="PS50097">
    <property type="entry name" value="BTB"/>
    <property type="match status" value="1"/>
</dbReference>
<dbReference type="AlphaFoldDB" id="A0A1Y6LVX9"/>
<evidence type="ECO:0000313" key="3">
    <source>
        <dbReference type="Proteomes" id="UP000215453"/>
    </source>
</evidence>
<proteinExistence type="predicted"/>
<name>A0A1Y6LVX9_ZYMTR</name>
<protein>
    <recommendedName>
        <fullName evidence="1">BTB domain-containing protein</fullName>
    </recommendedName>
</protein>
<dbReference type="InterPro" id="IPR011333">
    <property type="entry name" value="SKP1/BTB/POZ_sf"/>
</dbReference>
<dbReference type="Pfam" id="PF00651">
    <property type="entry name" value="BTB"/>
    <property type="match status" value="1"/>
</dbReference>
<sequence length="230" mass="25823">MASNSVISTSISLPYFPDVVFECGSQLARKQVHCHKAVICPRSSFLKNQYAHAGGDPSAAGDKTKIIIDSLYDGKAVETVLKSLYRPSSDMEWLQGLGWIELLRVFQVVYLFQLPNMQPTILSTATQKLDQINTRNEINSAIDGYRNLTQPSFMWGHFHADADKLRNKLSALIAQQWATRLDQDTAMRRKLIDTMAMLGNPATRSEVSEEAYGDFLKAVRSSNWLHQGRA</sequence>
<gene>
    <name evidence="2" type="ORF">ZT1A5_G9998</name>
</gene>